<dbReference type="KEGG" id="amob:HG15A2_05160"/>
<dbReference type="Pfam" id="PF21805">
    <property type="entry name" value="Imm5_like"/>
    <property type="match status" value="1"/>
</dbReference>
<sequence>MSNRDQRFVAAHRGGPLSAEQHSLMAAWAADCAEHVLPLFENHSSDDRPLKAIVAARAWAAGEISVGAAREAAFTSHAAAREALDKPAIAVARAAGHAAATAHMADHSLSAACYVWKAIDLAQGTTLEEIEWQLRQLPAEICSLIQSGLEQKYPKAFRSGSKIK</sequence>
<dbReference type="EMBL" id="CP036263">
    <property type="protein sequence ID" value="QDS97255.1"/>
    <property type="molecule type" value="Genomic_DNA"/>
</dbReference>
<accession>A0A517MQU7</accession>
<protein>
    <recommendedName>
        <fullName evidence="1">Imm-5-like domain-containing protein</fullName>
    </recommendedName>
</protein>
<evidence type="ECO:0000259" key="1">
    <source>
        <dbReference type="Pfam" id="PF21805"/>
    </source>
</evidence>
<evidence type="ECO:0000313" key="3">
    <source>
        <dbReference type="Proteomes" id="UP000319852"/>
    </source>
</evidence>
<reference evidence="2 3" key="1">
    <citation type="submission" date="2019-02" db="EMBL/GenBank/DDBJ databases">
        <title>Deep-cultivation of Planctomycetes and their phenomic and genomic characterization uncovers novel biology.</title>
        <authorList>
            <person name="Wiegand S."/>
            <person name="Jogler M."/>
            <person name="Boedeker C."/>
            <person name="Pinto D."/>
            <person name="Vollmers J."/>
            <person name="Rivas-Marin E."/>
            <person name="Kohn T."/>
            <person name="Peeters S.H."/>
            <person name="Heuer A."/>
            <person name="Rast P."/>
            <person name="Oberbeckmann S."/>
            <person name="Bunk B."/>
            <person name="Jeske O."/>
            <person name="Meyerdierks A."/>
            <person name="Storesund J.E."/>
            <person name="Kallscheuer N."/>
            <person name="Luecker S."/>
            <person name="Lage O.M."/>
            <person name="Pohl T."/>
            <person name="Merkel B.J."/>
            <person name="Hornburger P."/>
            <person name="Mueller R.-W."/>
            <person name="Bruemmer F."/>
            <person name="Labrenz M."/>
            <person name="Spormann A.M."/>
            <person name="Op den Camp H."/>
            <person name="Overmann J."/>
            <person name="Amann R."/>
            <person name="Jetten M.S.M."/>
            <person name="Mascher T."/>
            <person name="Medema M.H."/>
            <person name="Devos D.P."/>
            <person name="Kaster A.-K."/>
            <person name="Ovreas L."/>
            <person name="Rohde M."/>
            <person name="Galperin M.Y."/>
            <person name="Jogler C."/>
        </authorList>
    </citation>
    <scope>NUCLEOTIDE SEQUENCE [LARGE SCALE GENOMIC DNA]</scope>
    <source>
        <strain evidence="2 3">HG15A2</strain>
    </source>
</reference>
<proteinExistence type="predicted"/>
<organism evidence="2 3">
    <name type="scientific">Adhaeretor mobilis</name>
    <dbReference type="NCBI Taxonomy" id="1930276"/>
    <lineage>
        <taxon>Bacteria</taxon>
        <taxon>Pseudomonadati</taxon>
        <taxon>Planctomycetota</taxon>
        <taxon>Planctomycetia</taxon>
        <taxon>Pirellulales</taxon>
        <taxon>Lacipirellulaceae</taxon>
        <taxon>Adhaeretor</taxon>
    </lineage>
</organism>
<evidence type="ECO:0000313" key="2">
    <source>
        <dbReference type="EMBL" id="QDS97255.1"/>
    </source>
</evidence>
<gene>
    <name evidence="2" type="ORF">HG15A2_05160</name>
</gene>
<keyword evidence="3" id="KW-1185">Reference proteome</keyword>
<dbReference type="InterPro" id="IPR048667">
    <property type="entry name" value="Imm5-like"/>
</dbReference>
<dbReference type="OrthoDB" id="287768at2"/>
<dbReference type="Proteomes" id="UP000319852">
    <property type="component" value="Chromosome"/>
</dbReference>
<dbReference type="AlphaFoldDB" id="A0A517MQU7"/>
<dbReference type="RefSeq" id="WP_145057484.1">
    <property type="nucleotide sequence ID" value="NZ_CP036263.1"/>
</dbReference>
<name>A0A517MQU7_9BACT</name>
<feature type="domain" description="Imm-5-like" evidence="1">
    <location>
        <begin position="17"/>
        <end position="139"/>
    </location>
</feature>